<dbReference type="EMBL" id="VIIS01002171">
    <property type="protein sequence ID" value="KAF0287720.1"/>
    <property type="molecule type" value="Genomic_DNA"/>
</dbReference>
<dbReference type="OrthoDB" id="9402762at2759"/>
<dbReference type="Proteomes" id="UP000440578">
    <property type="component" value="Unassembled WGS sequence"/>
</dbReference>
<dbReference type="GO" id="GO:0033499">
    <property type="term" value="P:galactose catabolic process via UDP-galactose, Leloir pathway"/>
    <property type="evidence" value="ECO:0007669"/>
    <property type="project" value="TreeGrafter"/>
</dbReference>
<evidence type="ECO:0000256" key="1">
    <source>
        <dbReference type="SAM" id="MobiDB-lite"/>
    </source>
</evidence>
<dbReference type="SUPFAM" id="SSF51735">
    <property type="entry name" value="NAD(P)-binding Rossmann-fold domains"/>
    <property type="match status" value="1"/>
</dbReference>
<gene>
    <name evidence="2" type="primary">Gale_1</name>
    <name evidence="2" type="ORF">FJT64_013888</name>
</gene>
<dbReference type="Gene3D" id="3.90.25.10">
    <property type="entry name" value="UDP-galactose 4-epimerase, domain 1"/>
    <property type="match status" value="1"/>
</dbReference>
<keyword evidence="3" id="KW-1185">Reference proteome</keyword>
<dbReference type="GO" id="GO:0005829">
    <property type="term" value="C:cytosol"/>
    <property type="evidence" value="ECO:0007669"/>
    <property type="project" value="TreeGrafter"/>
</dbReference>
<dbReference type="PANTHER" id="PTHR43725:SF31">
    <property type="entry name" value="UDP-GLUCOSE 4-EPIMERASE"/>
    <property type="match status" value="1"/>
</dbReference>
<dbReference type="GO" id="GO:0003978">
    <property type="term" value="F:UDP-glucose 4-epimerase activity"/>
    <property type="evidence" value="ECO:0007669"/>
    <property type="project" value="TreeGrafter"/>
</dbReference>
<dbReference type="InterPro" id="IPR036291">
    <property type="entry name" value="NAD(P)-bd_dom_sf"/>
</dbReference>
<comment type="caution">
    <text evidence="2">The sequence shown here is derived from an EMBL/GenBank/DDBJ whole genome shotgun (WGS) entry which is preliminary data.</text>
</comment>
<feature type="region of interest" description="Disordered" evidence="1">
    <location>
        <begin position="141"/>
        <end position="163"/>
    </location>
</feature>
<proteinExistence type="predicted"/>
<sequence>MLQTYNLGTGEGVSVKQLAAMFERVTGRPVPCAIRPRRAGDIVSMFANATLAREELGWTAKRTLEDMCNEAVDVLAGEAAALEQEIASIDVNTIYKAAVRRDMWRWQTQNPRGYQDDCDSPATNGALPASKLANGAGLTNGATNGATNGVSTANGVSNGANGH</sequence>
<dbReference type="PANTHER" id="PTHR43725">
    <property type="entry name" value="UDP-GLUCOSE 4-EPIMERASE"/>
    <property type="match status" value="1"/>
</dbReference>
<evidence type="ECO:0000313" key="3">
    <source>
        <dbReference type="Proteomes" id="UP000440578"/>
    </source>
</evidence>
<reference evidence="2 3" key="1">
    <citation type="submission" date="2019-07" db="EMBL/GenBank/DDBJ databases">
        <title>Draft genome assembly of a fouling barnacle, Amphibalanus amphitrite (Darwin, 1854): The first reference genome for Thecostraca.</title>
        <authorList>
            <person name="Kim W."/>
        </authorList>
    </citation>
    <scope>NUCLEOTIDE SEQUENCE [LARGE SCALE GENOMIC DNA]</scope>
    <source>
        <strain evidence="2">SNU_AA5</strain>
        <tissue evidence="2">Soma without cirri and trophi</tissue>
    </source>
</reference>
<name>A0A6A4V3M8_AMPAM</name>
<organism evidence="2 3">
    <name type="scientific">Amphibalanus amphitrite</name>
    <name type="common">Striped barnacle</name>
    <name type="synonym">Balanus amphitrite</name>
    <dbReference type="NCBI Taxonomy" id="1232801"/>
    <lineage>
        <taxon>Eukaryota</taxon>
        <taxon>Metazoa</taxon>
        <taxon>Ecdysozoa</taxon>
        <taxon>Arthropoda</taxon>
        <taxon>Crustacea</taxon>
        <taxon>Multicrustacea</taxon>
        <taxon>Cirripedia</taxon>
        <taxon>Thoracica</taxon>
        <taxon>Thoracicalcarea</taxon>
        <taxon>Balanomorpha</taxon>
        <taxon>Balanoidea</taxon>
        <taxon>Balanidae</taxon>
        <taxon>Amphibalaninae</taxon>
        <taxon>Amphibalanus</taxon>
    </lineage>
</organism>
<evidence type="ECO:0000313" key="2">
    <source>
        <dbReference type="EMBL" id="KAF0287719.1"/>
    </source>
</evidence>
<protein>
    <submittedName>
        <fullName evidence="2">UDP-glucose 4-epimerase</fullName>
    </submittedName>
</protein>
<dbReference type="AlphaFoldDB" id="A0A6A4V3M8"/>
<dbReference type="EMBL" id="VIIS01002171">
    <property type="protein sequence ID" value="KAF0287719.1"/>
    <property type="molecule type" value="Genomic_DNA"/>
</dbReference>
<accession>A0A6A4V3M8</accession>
<feature type="compositionally biased region" description="Low complexity" evidence="1">
    <location>
        <begin position="141"/>
        <end position="155"/>
    </location>
</feature>